<evidence type="ECO:0000313" key="2">
    <source>
        <dbReference type="EMBL" id="ASN63587.1"/>
    </source>
</evidence>
<dbReference type="InterPro" id="IPR037124">
    <property type="entry name" value="Chaperonin_GroES_sf"/>
</dbReference>
<evidence type="ECO:0000256" key="1">
    <source>
        <dbReference type="ARBA" id="ARBA00023186"/>
    </source>
</evidence>
<dbReference type="GO" id="GO:0044183">
    <property type="term" value="F:protein folding chaperone"/>
    <property type="evidence" value="ECO:0007669"/>
    <property type="project" value="InterPro"/>
</dbReference>
<keyword evidence="1" id="KW-0143">Chaperone</keyword>
<dbReference type="SMART" id="SM00883">
    <property type="entry name" value="Cpn10"/>
    <property type="match status" value="1"/>
</dbReference>
<protein>
    <submittedName>
        <fullName evidence="2">Co-chaperonin GroES</fullName>
    </submittedName>
</protein>
<dbReference type="InterPro" id="IPR020818">
    <property type="entry name" value="Chaperonin_GroES"/>
</dbReference>
<dbReference type="CDD" id="cd00320">
    <property type="entry name" value="cpn10"/>
    <property type="match status" value="1"/>
</dbReference>
<dbReference type="GO" id="GO:0005524">
    <property type="term" value="F:ATP binding"/>
    <property type="evidence" value="ECO:0007669"/>
    <property type="project" value="InterPro"/>
</dbReference>
<reference evidence="2" key="1">
    <citation type="submission" date="2016-03" db="EMBL/GenBank/DDBJ databases">
        <title>Novel chaperonins are prevalent in the virioplankton and link to viral biology and ecology.</title>
        <authorList>
            <person name="Marine R.L."/>
            <person name="Nasko D.J."/>
            <person name="Polson S.W."/>
            <person name="Wommack K.E."/>
        </authorList>
    </citation>
    <scope>NUCLEOTIDE SEQUENCE</scope>
</reference>
<dbReference type="Gene3D" id="2.30.33.40">
    <property type="entry name" value="GroES chaperonin"/>
    <property type="match status" value="1"/>
</dbReference>
<dbReference type="SUPFAM" id="SSF50129">
    <property type="entry name" value="GroES-like"/>
    <property type="match status" value="1"/>
</dbReference>
<organism evidence="2">
    <name type="scientific">uncultured virus</name>
    <dbReference type="NCBI Taxonomy" id="340016"/>
    <lineage>
        <taxon>Viruses</taxon>
        <taxon>environmental samples</taxon>
    </lineage>
</organism>
<accession>A0A221S462</accession>
<dbReference type="InterPro" id="IPR011032">
    <property type="entry name" value="GroES-like_sf"/>
</dbReference>
<proteinExistence type="predicted"/>
<dbReference type="Pfam" id="PF00166">
    <property type="entry name" value="Cpn10"/>
    <property type="match status" value="1"/>
</dbReference>
<gene>
    <name evidence="2" type="primary">groES</name>
</gene>
<name>A0A221S462_9VIRU</name>
<sequence>MSHQHDIAKLYTDEESKATIGSHQLPTPMGWKILIQPNQAKQKTKSGIILPEKAKENEAYLTAHGIVAAIGELAYRERESGASWRIYNKPKVGDRVTYGKYAGQKLTINGVRFLLLNDDEVTSILPDGVDVTAYV</sequence>
<dbReference type="PRINTS" id="PR00297">
    <property type="entry name" value="CHAPERONIN10"/>
</dbReference>
<dbReference type="EMBL" id="KU970993">
    <property type="protein sequence ID" value="ASN63587.1"/>
    <property type="molecule type" value="Genomic_DNA"/>
</dbReference>